<evidence type="ECO:0000313" key="1">
    <source>
        <dbReference type="EMBL" id="SDZ19255.1"/>
    </source>
</evidence>
<name>A0A1H3R1S2_9FIRM</name>
<dbReference type="InterPro" id="IPR021146">
    <property type="entry name" value="Phage_gp6-like_head-tail"/>
</dbReference>
<reference evidence="1 2" key="1">
    <citation type="submission" date="2016-10" db="EMBL/GenBank/DDBJ databases">
        <authorList>
            <person name="de Groot N.N."/>
        </authorList>
    </citation>
    <scope>NUCLEOTIDE SEQUENCE [LARGE SCALE GENOMIC DNA]</scope>
    <source>
        <strain evidence="1 2">APO</strain>
    </source>
</reference>
<dbReference type="Pfam" id="PF05135">
    <property type="entry name" value="Phage_connect_1"/>
    <property type="match status" value="1"/>
</dbReference>
<dbReference type="Proteomes" id="UP000199230">
    <property type="component" value="Unassembled WGS sequence"/>
</dbReference>
<dbReference type="AlphaFoldDB" id="A0A1H3R1S2"/>
<dbReference type="STRING" id="159292.SAMN05192546_11173"/>
<dbReference type="Gene3D" id="1.10.3230.30">
    <property type="entry name" value="Phage gp6-like head-tail connector protein"/>
    <property type="match status" value="1"/>
</dbReference>
<organism evidence="1 2">
    <name type="scientific">Tindallia californiensis</name>
    <dbReference type="NCBI Taxonomy" id="159292"/>
    <lineage>
        <taxon>Bacteria</taxon>
        <taxon>Bacillati</taxon>
        <taxon>Bacillota</taxon>
        <taxon>Clostridia</taxon>
        <taxon>Peptostreptococcales</taxon>
        <taxon>Tindalliaceae</taxon>
        <taxon>Tindallia</taxon>
    </lineage>
</organism>
<sequence length="93" mass="11027">MLEEVKEVLKITWDDEDVMLQRMIDQAKAYLQDLAGIELDFETASLEKGLLLDRCRYVYNNATEYFEENFQREILRMQLKAAANEKKEAMEND</sequence>
<protein>
    <submittedName>
        <fullName evidence="1">Phage gp6-like head-tail connector protein</fullName>
    </submittedName>
</protein>
<dbReference type="InterPro" id="IPR006450">
    <property type="entry name" value="Phage_HK97_gp6-like"/>
</dbReference>
<gene>
    <name evidence="1" type="ORF">SAMN05192546_11173</name>
</gene>
<dbReference type="OrthoDB" id="2362564at2"/>
<dbReference type="CDD" id="cd08054">
    <property type="entry name" value="gp6"/>
    <property type="match status" value="1"/>
</dbReference>
<keyword evidence="2" id="KW-1185">Reference proteome</keyword>
<dbReference type="EMBL" id="FNPV01000011">
    <property type="protein sequence ID" value="SDZ19255.1"/>
    <property type="molecule type" value="Genomic_DNA"/>
</dbReference>
<proteinExistence type="predicted"/>
<evidence type="ECO:0000313" key="2">
    <source>
        <dbReference type="Proteomes" id="UP000199230"/>
    </source>
</evidence>
<accession>A0A1H3R1S2</accession>
<dbReference type="NCBIfam" id="TIGR01560">
    <property type="entry name" value="put_DNA_pack"/>
    <property type="match status" value="1"/>
</dbReference>